<keyword evidence="4" id="KW-1185">Reference proteome</keyword>
<evidence type="ECO:0000256" key="1">
    <source>
        <dbReference type="ARBA" id="ARBA00022801"/>
    </source>
</evidence>
<accession>A0A917ELX3</accession>
<dbReference type="AlphaFoldDB" id="A0A917ELX3"/>
<dbReference type="OrthoDB" id="9777859at2"/>
<name>A0A917ELX3_9RHOB</name>
<organism evidence="3 4">
    <name type="scientific">Actibacterium pelagium</name>
    <dbReference type="NCBI Taxonomy" id="2029103"/>
    <lineage>
        <taxon>Bacteria</taxon>
        <taxon>Pseudomonadati</taxon>
        <taxon>Pseudomonadota</taxon>
        <taxon>Alphaproteobacteria</taxon>
        <taxon>Rhodobacterales</taxon>
        <taxon>Roseobacteraceae</taxon>
        <taxon>Actibacterium</taxon>
    </lineage>
</organism>
<feature type="domain" description="Amidase" evidence="2">
    <location>
        <begin position="26"/>
        <end position="453"/>
    </location>
</feature>
<reference evidence="3" key="1">
    <citation type="journal article" date="2014" name="Int. J. Syst. Evol. Microbiol.">
        <title>Complete genome sequence of Corynebacterium casei LMG S-19264T (=DSM 44701T), isolated from a smear-ripened cheese.</title>
        <authorList>
            <consortium name="US DOE Joint Genome Institute (JGI-PGF)"/>
            <person name="Walter F."/>
            <person name="Albersmeier A."/>
            <person name="Kalinowski J."/>
            <person name="Ruckert C."/>
        </authorList>
    </citation>
    <scope>NUCLEOTIDE SEQUENCE</scope>
    <source>
        <strain evidence="3">CGMCC 1.16012</strain>
    </source>
</reference>
<proteinExistence type="predicted"/>
<comment type="caution">
    <text evidence="3">The sequence shown here is derived from an EMBL/GenBank/DDBJ whole genome shotgun (WGS) entry which is preliminary data.</text>
</comment>
<dbReference type="NCBIfam" id="NF005687">
    <property type="entry name" value="PRK07487.1"/>
    <property type="match status" value="1"/>
</dbReference>
<dbReference type="InterPro" id="IPR023631">
    <property type="entry name" value="Amidase_dom"/>
</dbReference>
<dbReference type="SUPFAM" id="SSF75304">
    <property type="entry name" value="Amidase signature (AS) enzymes"/>
    <property type="match status" value="1"/>
</dbReference>
<dbReference type="PANTHER" id="PTHR46072">
    <property type="entry name" value="AMIDASE-RELATED-RELATED"/>
    <property type="match status" value="1"/>
</dbReference>
<evidence type="ECO:0000313" key="4">
    <source>
        <dbReference type="Proteomes" id="UP000606730"/>
    </source>
</evidence>
<dbReference type="Proteomes" id="UP000606730">
    <property type="component" value="Unassembled WGS sequence"/>
</dbReference>
<dbReference type="GO" id="GO:0016787">
    <property type="term" value="F:hydrolase activity"/>
    <property type="evidence" value="ECO:0007669"/>
    <property type="project" value="UniProtKB-KW"/>
</dbReference>
<dbReference type="Gene3D" id="3.90.1300.10">
    <property type="entry name" value="Amidase signature (AS) domain"/>
    <property type="match status" value="1"/>
</dbReference>
<protein>
    <submittedName>
        <fullName evidence="3">Amidase</fullName>
    </submittedName>
</protein>
<dbReference type="RefSeq" id="WP_095595391.1">
    <property type="nucleotide sequence ID" value="NZ_BMKN01000003.1"/>
</dbReference>
<dbReference type="EMBL" id="BMKN01000003">
    <property type="protein sequence ID" value="GGE61491.1"/>
    <property type="molecule type" value="Genomic_DNA"/>
</dbReference>
<gene>
    <name evidence="3" type="ORF">GCM10011517_31290</name>
</gene>
<dbReference type="Pfam" id="PF01425">
    <property type="entry name" value="Amidase"/>
    <property type="match status" value="1"/>
</dbReference>
<dbReference type="InterPro" id="IPR036928">
    <property type="entry name" value="AS_sf"/>
</dbReference>
<sequence length="487" mass="52735">MTKVLWRLSAVEISQRTQSGDLSVEDVTKSHIDRMNAINPQLNAVVEDLSEAALERACSLDAKRAAGADLGPLHGVPVTIKINVDQAGSATSNGVTAFKDMIAKQDAPLVANLLRAGAVVIGRTNTPEFSFRADTDNPLHGRTHNPWGPHASPGGSSGGAGAAVMAGIGALAHGNDIGGSLRFPAYATGAVTIKPGLHRVPAWNPSQKVERGALIQMMSVQGFIARSVDDLELGMLTAVQPGAGDPFHAPLPWRGTRPVAPIKVAFTKNTYEFDLDPEVSRALDAAKSALIDAGYEVEEVDLPLLRDCALDGYRALLTEVSKTIGPDIQSHGSSEIKEIFKEYDRQFPQMDDDEFSQTLAKRTHYARVWAEFMETYPLVLTPFLPHPIFSPNRDLEGAEGVRDVLGAALYSYSMNFLGLPAGVMSTHLSNRANALQPVGVQIVGQRWREDLVCDAMREIEKQVGRMSVPLWELLDKQDVEDRRHAPA</sequence>
<evidence type="ECO:0000313" key="3">
    <source>
        <dbReference type="EMBL" id="GGE61491.1"/>
    </source>
</evidence>
<dbReference type="PANTHER" id="PTHR46072:SF11">
    <property type="entry name" value="AMIDASE-RELATED"/>
    <property type="match status" value="1"/>
</dbReference>
<reference evidence="3" key="2">
    <citation type="submission" date="2020-09" db="EMBL/GenBank/DDBJ databases">
        <authorList>
            <person name="Sun Q."/>
            <person name="Zhou Y."/>
        </authorList>
    </citation>
    <scope>NUCLEOTIDE SEQUENCE</scope>
    <source>
        <strain evidence="3">CGMCC 1.16012</strain>
    </source>
</reference>
<keyword evidence="1" id="KW-0378">Hydrolase</keyword>
<evidence type="ECO:0000259" key="2">
    <source>
        <dbReference type="Pfam" id="PF01425"/>
    </source>
</evidence>
<dbReference type="PIRSF" id="PIRSF001221">
    <property type="entry name" value="Amidase_fungi"/>
    <property type="match status" value="1"/>
</dbReference>